<evidence type="ECO:0000256" key="1">
    <source>
        <dbReference type="SAM" id="MobiDB-lite"/>
    </source>
</evidence>
<dbReference type="EMBL" id="QGKW02001988">
    <property type="protein sequence ID" value="KAF2552607.1"/>
    <property type="molecule type" value="Genomic_DNA"/>
</dbReference>
<dbReference type="Pfam" id="PF14111">
    <property type="entry name" value="DUF4283"/>
    <property type="match status" value="1"/>
</dbReference>
<evidence type="ECO:0000313" key="4">
    <source>
        <dbReference type="Proteomes" id="UP000712281"/>
    </source>
</evidence>
<dbReference type="AlphaFoldDB" id="A0A8S9H7W2"/>
<feature type="compositionally biased region" description="Basic and acidic residues" evidence="1">
    <location>
        <begin position="181"/>
        <end position="197"/>
    </location>
</feature>
<feature type="region of interest" description="Disordered" evidence="1">
    <location>
        <begin position="308"/>
        <end position="344"/>
    </location>
</feature>
<proteinExistence type="predicted"/>
<feature type="region of interest" description="Disordered" evidence="1">
    <location>
        <begin position="356"/>
        <end position="387"/>
    </location>
</feature>
<comment type="caution">
    <text evidence="3">The sequence shown here is derived from an EMBL/GenBank/DDBJ whole genome shotgun (WGS) entry which is preliminary data.</text>
</comment>
<feature type="compositionally biased region" description="Basic residues" evidence="1">
    <location>
        <begin position="108"/>
        <end position="117"/>
    </location>
</feature>
<sequence>MSHRLSRAEKGKWKPDPPRQNRRPPVKIPEVNSSSLIEENKFTLIGRVTNPAVQNTRALVDFFLQHWQVVGTITGRDLGPNSFQFKFESEHDMQTILSKAPFHFKAHKARTQTRKNSRTIPSLPSHGETRPQRWNRVSEPSAFDWNREKEFRVNYGARKELSSREGSSRIEPKGPFISRTPARERLSFRRDSSEVHRGTVSNNVTSTPRQTWRPVAEGSRKGNSDSQGMSQVSHTPSPRPQREEESLQRAITNRENQNSGNGSARSSERRSAHSRLSLPSPRIPLLQEGVANPKSGRLQEVPIQVLEDNPPLLSSGGLPSSSRKPSTPNGEARNSFLNRSPIRTLSEDRLHVSLRFGPIADSDPDNTSQLQLNHRSSKEGLRAQTKG</sequence>
<feature type="domain" description="DUF4283" evidence="2">
    <location>
        <begin position="37"/>
        <end position="107"/>
    </location>
</feature>
<name>A0A8S9H7W2_BRACR</name>
<protein>
    <recommendedName>
        <fullName evidence="2">DUF4283 domain-containing protein</fullName>
    </recommendedName>
</protein>
<organism evidence="3 4">
    <name type="scientific">Brassica cretica</name>
    <name type="common">Mustard</name>
    <dbReference type="NCBI Taxonomy" id="69181"/>
    <lineage>
        <taxon>Eukaryota</taxon>
        <taxon>Viridiplantae</taxon>
        <taxon>Streptophyta</taxon>
        <taxon>Embryophyta</taxon>
        <taxon>Tracheophyta</taxon>
        <taxon>Spermatophyta</taxon>
        <taxon>Magnoliopsida</taxon>
        <taxon>eudicotyledons</taxon>
        <taxon>Gunneridae</taxon>
        <taxon>Pentapetalae</taxon>
        <taxon>rosids</taxon>
        <taxon>malvids</taxon>
        <taxon>Brassicales</taxon>
        <taxon>Brassicaceae</taxon>
        <taxon>Brassiceae</taxon>
        <taxon>Brassica</taxon>
    </lineage>
</organism>
<feature type="region of interest" description="Disordered" evidence="1">
    <location>
        <begin position="159"/>
        <end position="288"/>
    </location>
</feature>
<evidence type="ECO:0000259" key="2">
    <source>
        <dbReference type="Pfam" id="PF14111"/>
    </source>
</evidence>
<reference evidence="3" key="1">
    <citation type="submission" date="2019-12" db="EMBL/GenBank/DDBJ databases">
        <title>Genome sequencing and annotation of Brassica cretica.</title>
        <authorList>
            <person name="Studholme D.J."/>
            <person name="Sarris P.F."/>
        </authorList>
    </citation>
    <scope>NUCLEOTIDE SEQUENCE</scope>
    <source>
        <strain evidence="3">PFS-001/15</strain>
        <tissue evidence="3">Leaf</tissue>
    </source>
</reference>
<accession>A0A8S9H7W2</accession>
<evidence type="ECO:0000313" key="3">
    <source>
        <dbReference type="EMBL" id="KAF2552607.1"/>
    </source>
</evidence>
<feature type="compositionally biased region" description="Polar residues" evidence="1">
    <location>
        <begin position="199"/>
        <end position="210"/>
    </location>
</feature>
<feature type="compositionally biased region" description="Low complexity" evidence="1">
    <location>
        <begin position="310"/>
        <end position="322"/>
    </location>
</feature>
<feature type="region of interest" description="Disordered" evidence="1">
    <location>
        <begin position="1"/>
        <end position="32"/>
    </location>
</feature>
<feature type="compositionally biased region" description="Polar residues" evidence="1">
    <location>
        <begin position="365"/>
        <end position="374"/>
    </location>
</feature>
<dbReference type="Proteomes" id="UP000712281">
    <property type="component" value="Unassembled WGS sequence"/>
</dbReference>
<feature type="compositionally biased region" description="Polar residues" evidence="1">
    <location>
        <begin position="224"/>
        <end position="236"/>
    </location>
</feature>
<feature type="compositionally biased region" description="Low complexity" evidence="1">
    <location>
        <begin position="274"/>
        <end position="286"/>
    </location>
</feature>
<feature type="region of interest" description="Disordered" evidence="1">
    <location>
        <begin position="108"/>
        <end position="135"/>
    </location>
</feature>
<feature type="compositionally biased region" description="Basic and acidic residues" evidence="1">
    <location>
        <begin position="159"/>
        <end position="172"/>
    </location>
</feature>
<feature type="compositionally biased region" description="Basic and acidic residues" evidence="1">
    <location>
        <begin position="1"/>
        <end position="19"/>
    </location>
</feature>
<dbReference type="InterPro" id="IPR025558">
    <property type="entry name" value="DUF4283"/>
</dbReference>
<gene>
    <name evidence="3" type="ORF">F2Q68_00038020</name>
</gene>